<sequence>MKFIDSYFVFFIFLLSTSITAQELEGKWIVSGNKSFGGFPGIHLMEVSEDSLSHYNFDQFVTKTAYQTEDNKLKIDTLAFADFSFKNPNRLSISSERLEQPIDYIRLVPTKTDLNAAKIKQKKYNLERGGKNFEIDFQNHPDSKIMHSYLKKIDETYFLVIHRYGNPITAVPIEKITADKLHLYGFMAGPEKLVAKAIE</sequence>
<protein>
    <submittedName>
        <fullName evidence="1">Uncharacterized protein</fullName>
    </submittedName>
</protein>
<dbReference type="Proteomes" id="UP000199116">
    <property type="component" value="Unassembled WGS sequence"/>
</dbReference>
<keyword evidence="2" id="KW-1185">Reference proteome</keyword>
<dbReference type="RefSeq" id="WP_075327482.1">
    <property type="nucleotide sequence ID" value="NZ_FOOH01000006.1"/>
</dbReference>
<name>A0A1I2L417_9FLAO</name>
<evidence type="ECO:0000313" key="1">
    <source>
        <dbReference type="EMBL" id="SFF71876.1"/>
    </source>
</evidence>
<organism evidence="1 2">
    <name type="scientific">Salegentibacter agarivorans</name>
    <dbReference type="NCBI Taxonomy" id="345907"/>
    <lineage>
        <taxon>Bacteria</taxon>
        <taxon>Pseudomonadati</taxon>
        <taxon>Bacteroidota</taxon>
        <taxon>Flavobacteriia</taxon>
        <taxon>Flavobacteriales</taxon>
        <taxon>Flavobacteriaceae</taxon>
        <taxon>Salegentibacter</taxon>
    </lineage>
</organism>
<dbReference type="EMBL" id="FOOH01000006">
    <property type="protein sequence ID" value="SFF71876.1"/>
    <property type="molecule type" value="Genomic_DNA"/>
</dbReference>
<reference evidence="2" key="1">
    <citation type="submission" date="2016-10" db="EMBL/GenBank/DDBJ databases">
        <authorList>
            <person name="Varghese N."/>
            <person name="Submissions S."/>
        </authorList>
    </citation>
    <scope>NUCLEOTIDE SEQUENCE [LARGE SCALE GENOMIC DNA]</scope>
    <source>
        <strain evidence="2">DSM 23515</strain>
    </source>
</reference>
<accession>A0A1I2L417</accession>
<gene>
    <name evidence="1" type="ORF">SAMN04488033_10667</name>
</gene>
<evidence type="ECO:0000313" key="2">
    <source>
        <dbReference type="Proteomes" id="UP000199116"/>
    </source>
</evidence>
<dbReference type="AlphaFoldDB" id="A0A1I2L417"/>
<proteinExistence type="predicted"/>